<accession>A0A026W9Y4</accession>
<gene>
    <name evidence="1" type="ORF">X777_07707</name>
</gene>
<reference evidence="1 2" key="1">
    <citation type="journal article" date="2014" name="Curr. Biol.">
        <title>The genome of the clonal raider ant Cerapachys biroi.</title>
        <authorList>
            <person name="Oxley P.R."/>
            <person name="Ji L."/>
            <person name="Fetter-Pruneda I."/>
            <person name="McKenzie S.K."/>
            <person name="Li C."/>
            <person name="Hu H."/>
            <person name="Zhang G."/>
            <person name="Kronauer D.J."/>
        </authorList>
    </citation>
    <scope>NUCLEOTIDE SEQUENCE [LARGE SCALE GENOMIC DNA]</scope>
</reference>
<dbReference type="Proteomes" id="UP000053097">
    <property type="component" value="Unassembled WGS sequence"/>
</dbReference>
<proteinExistence type="predicted"/>
<keyword evidence="2" id="KW-1185">Reference proteome</keyword>
<evidence type="ECO:0000313" key="2">
    <source>
        <dbReference type="Proteomes" id="UP000053097"/>
    </source>
</evidence>
<protein>
    <submittedName>
        <fullName evidence="1">Uncharacterized protein</fullName>
    </submittedName>
</protein>
<feature type="non-terminal residue" evidence="1">
    <location>
        <position position="1"/>
    </location>
</feature>
<sequence length="79" mass="9276">RNIKLRFIDSFKFLSSSLDKLASLLSKDKLKTLRSEFAHLSTNDFDLLTRKGVFLTSTWTAPKNWRILAYRRANRFIVP</sequence>
<evidence type="ECO:0000313" key="1">
    <source>
        <dbReference type="EMBL" id="EZA52907.1"/>
    </source>
</evidence>
<dbReference type="AlphaFoldDB" id="A0A026W9Y4"/>
<dbReference type="EMBL" id="KK107307">
    <property type="protein sequence ID" value="EZA52907.1"/>
    <property type="molecule type" value="Genomic_DNA"/>
</dbReference>
<organism evidence="1 2">
    <name type="scientific">Ooceraea biroi</name>
    <name type="common">Clonal raider ant</name>
    <name type="synonym">Cerapachys biroi</name>
    <dbReference type="NCBI Taxonomy" id="2015173"/>
    <lineage>
        <taxon>Eukaryota</taxon>
        <taxon>Metazoa</taxon>
        <taxon>Ecdysozoa</taxon>
        <taxon>Arthropoda</taxon>
        <taxon>Hexapoda</taxon>
        <taxon>Insecta</taxon>
        <taxon>Pterygota</taxon>
        <taxon>Neoptera</taxon>
        <taxon>Endopterygota</taxon>
        <taxon>Hymenoptera</taxon>
        <taxon>Apocrita</taxon>
        <taxon>Aculeata</taxon>
        <taxon>Formicoidea</taxon>
        <taxon>Formicidae</taxon>
        <taxon>Dorylinae</taxon>
        <taxon>Ooceraea</taxon>
    </lineage>
</organism>
<name>A0A026W9Y4_OOCBI</name>